<organism evidence="4 5">
    <name type="scientific">Rubneribacter badeniensis</name>
    <dbReference type="NCBI Taxonomy" id="2070688"/>
    <lineage>
        <taxon>Bacteria</taxon>
        <taxon>Bacillati</taxon>
        <taxon>Actinomycetota</taxon>
        <taxon>Coriobacteriia</taxon>
        <taxon>Eggerthellales</taxon>
        <taxon>Eggerthellaceae</taxon>
        <taxon>Rubneribacter</taxon>
    </lineage>
</organism>
<accession>A0A2K2U8R8</accession>
<dbReference type="SUPFAM" id="SSF117457">
    <property type="entry name" value="FumA C-terminal domain-like"/>
    <property type="match status" value="1"/>
</dbReference>
<evidence type="ECO:0000259" key="3">
    <source>
        <dbReference type="Pfam" id="PF05683"/>
    </source>
</evidence>
<dbReference type="EMBL" id="PPEL01000001">
    <property type="protein sequence ID" value="PNV66659.1"/>
    <property type="molecule type" value="Genomic_DNA"/>
</dbReference>
<dbReference type="InterPro" id="IPR036660">
    <property type="entry name" value="Fe-S_hydroAse_TtdB_cat_sf"/>
</dbReference>
<dbReference type="AlphaFoldDB" id="A0A2K2U8R8"/>
<evidence type="ECO:0000256" key="1">
    <source>
        <dbReference type="ARBA" id="ARBA00008876"/>
    </source>
</evidence>
<dbReference type="PANTHER" id="PTHR43351">
    <property type="entry name" value="L(+)-TARTRATE DEHYDRATASE SUBUNIT BETA"/>
    <property type="match status" value="1"/>
</dbReference>
<dbReference type="RefSeq" id="WP_087195332.1">
    <property type="nucleotide sequence ID" value="NZ_PPEL01000001.1"/>
</dbReference>
<dbReference type="Pfam" id="PF05683">
    <property type="entry name" value="Fumerase_C"/>
    <property type="match status" value="1"/>
</dbReference>
<dbReference type="NCBIfam" id="NF005310">
    <property type="entry name" value="PRK06842.1"/>
    <property type="match status" value="1"/>
</dbReference>
<dbReference type="Gene3D" id="3.20.130.10">
    <property type="entry name" value="Fe-S hydro-lyase, tartrate dehydratase beta-type, catalytic domain"/>
    <property type="match status" value="1"/>
</dbReference>
<evidence type="ECO:0000256" key="2">
    <source>
        <dbReference type="ARBA" id="ARBA00023239"/>
    </source>
</evidence>
<keyword evidence="5" id="KW-1185">Reference proteome</keyword>
<evidence type="ECO:0000313" key="5">
    <source>
        <dbReference type="Proteomes" id="UP000236488"/>
    </source>
</evidence>
<protein>
    <submittedName>
        <fullName evidence="4">Fumarate hydratase</fullName>
    </submittedName>
</protein>
<evidence type="ECO:0000313" key="4">
    <source>
        <dbReference type="EMBL" id="PNV66659.1"/>
    </source>
</evidence>
<name>A0A2K2U8R8_9ACTN</name>
<sequence length="186" mass="19949">MAEAKQVVTPLTDDVVRSLKCGDMVNVSGVIYTGRDAAHKIMVEMIEKGEQLPVDFQGQVIYYAGPTPAKPGRVIGSCGPTTSGRMDAYSPAMMEQGLKGMIGKGPRSKEVVDAMVKNNVVYFAAIGGAAALIADSVKECEVVAFDDLGPEAVRRLRVENYPCIVAIDSEGNNLYEQGVEQYKIAE</sequence>
<dbReference type="PANTHER" id="PTHR43351:SF2">
    <property type="entry name" value="L(+)-TARTRATE DEHYDRATASE SUBUNIT BETA-RELATED"/>
    <property type="match status" value="1"/>
</dbReference>
<dbReference type="Proteomes" id="UP000236488">
    <property type="component" value="Unassembled WGS sequence"/>
</dbReference>
<feature type="domain" description="Fe-S hydro-lyase tartrate dehydratase beta-type catalytic" evidence="3">
    <location>
        <begin position="10"/>
        <end position="177"/>
    </location>
</feature>
<comment type="similarity">
    <text evidence="1">Belongs to the class-I fumarase family.</text>
</comment>
<gene>
    <name evidence="4" type="ORF">C2L80_00600</name>
</gene>
<dbReference type="GO" id="GO:0016836">
    <property type="term" value="F:hydro-lyase activity"/>
    <property type="evidence" value="ECO:0007669"/>
    <property type="project" value="InterPro"/>
</dbReference>
<dbReference type="InterPro" id="IPR004647">
    <property type="entry name" value="Fe-S_hydro-lyase_TtdB-typ_cat"/>
</dbReference>
<keyword evidence="2" id="KW-0456">Lyase</keyword>
<comment type="caution">
    <text evidence="4">The sequence shown here is derived from an EMBL/GenBank/DDBJ whole genome shotgun (WGS) entry which is preliminary data.</text>
</comment>
<reference evidence="4 5" key="1">
    <citation type="journal article" date="2018" name="Int. J. Syst. Evol. Microbiol.">
        <title>Rubneribacter badeniensis gen. nov., sp. nov. and Enteroscipio rubneri gen. nov., sp. nov., new members of the Eggerthellaceae isolated from human faeces.</title>
        <authorList>
            <person name="Danylec N."/>
            <person name="Gobl A."/>
            <person name="Stoll D.A."/>
            <person name="Hetzer B."/>
            <person name="Kulling S.E."/>
            <person name="Huch M."/>
        </authorList>
    </citation>
    <scope>NUCLEOTIDE SEQUENCE [LARGE SCALE GENOMIC DNA]</scope>
    <source>
        <strain evidence="4 5">ResAG-85</strain>
    </source>
</reference>
<proteinExistence type="inferred from homology"/>
<dbReference type="NCBIfam" id="TIGR00723">
    <property type="entry name" value="ttdB_fumA_fumB"/>
    <property type="match status" value="1"/>
</dbReference>